<dbReference type="RefSeq" id="WP_273678867.1">
    <property type="nucleotide sequence ID" value="NZ_JAQQXQ010000012.1"/>
</dbReference>
<accession>A0ABT5JSB9</accession>
<evidence type="ECO:0000256" key="1">
    <source>
        <dbReference type="SAM" id="SignalP"/>
    </source>
</evidence>
<dbReference type="EMBL" id="JAQQXQ010000012">
    <property type="protein sequence ID" value="MDC8755656.1"/>
    <property type="molecule type" value="Genomic_DNA"/>
</dbReference>
<name>A0ABT5JSB9_9SPHN</name>
<protein>
    <submittedName>
        <fullName evidence="2">SH3 domain-containing protein</fullName>
    </submittedName>
</protein>
<feature type="chain" id="PRO_5046941138" evidence="1">
    <location>
        <begin position="27"/>
        <end position="292"/>
    </location>
</feature>
<feature type="signal peptide" evidence="1">
    <location>
        <begin position="1"/>
        <end position="26"/>
    </location>
</feature>
<reference evidence="2 3" key="1">
    <citation type="submission" date="2022-10" db="EMBL/GenBank/DDBJ databases">
        <title>Erythrobacter sp. sf7 Genome sequencing.</title>
        <authorList>
            <person name="Park S."/>
        </authorList>
    </citation>
    <scope>NUCLEOTIDE SEQUENCE [LARGE SCALE GENOMIC DNA]</scope>
    <source>
        <strain evidence="3">sf7</strain>
    </source>
</reference>
<evidence type="ECO:0000313" key="2">
    <source>
        <dbReference type="EMBL" id="MDC8755656.1"/>
    </source>
</evidence>
<sequence length="292" mass="29028">MTNTVSRTFAIALLATATMIATPAQAKGEEVELATCSESLGSIAVVDGDTQGWSEYGLGSPRELINALAAESGCFTPHSPASGTPANFLMNVVAGDSEEVDKSIEMAKSAAVEGLVRSGAASSMLRSVPGAGAVLGMFGGLGGKKKRLAAGIKLLSPANGLTIATGQGVVKKSTLTFGGGGAVSAGANAAGYGGSKDGKMLAEAFVLAFNDLVSQQAAIASAPKVAGASAAADLATVATTTSMLETPAAGAKVLRSLRVGTTLTPTGKREGLFIEAKDNFGTVGWVSIESLN</sequence>
<gene>
    <name evidence="2" type="ORF">OIK40_13480</name>
</gene>
<comment type="caution">
    <text evidence="2">The sequence shown here is derived from an EMBL/GenBank/DDBJ whole genome shotgun (WGS) entry which is preliminary data.</text>
</comment>
<keyword evidence="3" id="KW-1185">Reference proteome</keyword>
<dbReference type="Proteomes" id="UP001216558">
    <property type="component" value="Unassembled WGS sequence"/>
</dbReference>
<keyword evidence="1" id="KW-0732">Signal</keyword>
<organism evidence="2 3">
    <name type="scientific">Erythrobacter fulvus</name>
    <dbReference type="NCBI Taxonomy" id="2987523"/>
    <lineage>
        <taxon>Bacteria</taxon>
        <taxon>Pseudomonadati</taxon>
        <taxon>Pseudomonadota</taxon>
        <taxon>Alphaproteobacteria</taxon>
        <taxon>Sphingomonadales</taxon>
        <taxon>Erythrobacteraceae</taxon>
        <taxon>Erythrobacter/Porphyrobacter group</taxon>
        <taxon>Erythrobacter</taxon>
    </lineage>
</organism>
<evidence type="ECO:0000313" key="3">
    <source>
        <dbReference type="Proteomes" id="UP001216558"/>
    </source>
</evidence>
<proteinExistence type="predicted"/>